<dbReference type="EMBL" id="JAACJL010000033">
    <property type="protein sequence ID" value="KAF4615805.1"/>
    <property type="molecule type" value="Genomic_DNA"/>
</dbReference>
<dbReference type="AlphaFoldDB" id="A0A8H4QSA9"/>
<evidence type="ECO:0000313" key="1">
    <source>
        <dbReference type="EMBL" id="KAF4615805.1"/>
    </source>
</evidence>
<protein>
    <submittedName>
        <fullName evidence="1">Uncharacterized protein</fullName>
    </submittedName>
</protein>
<accession>A0A8H4QSA9</accession>
<gene>
    <name evidence="1" type="ORF">D9613_012419</name>
</gene>
<comment type="caution">
    <text evidence="1">The sequence shown here is derived from an EMBL/GenBank/DDBJ whole genome shotgun (WGS) entry which is preliminary data.</text>
</comment>
<keyword evidence="2" id="KW-1185">Reference proteome</keyword>
<dbReference type="Proteomes" id="UP000521872">
    <property type="component" value="Unassembled WGS sequence"/>
</dbReference>
<evidence type="ECO:0000313" key="2">
    <source>
        <dbReference type="Proteomes" id="UP000521872"/>
    </source>
</evidence>
<name>A0A8H4QSA9_9AGAR</name>
<organism evidence="1 2">
    <name type="scientific">Agrocybe pediades</name>
    <dbReference type="NCBI Taxonomy" id="84607"/>
    <lineage>
        <taxon>Eukaryota</taxon>
        <taxon>Fungi</taxon>
        <taxon>Dikarya</taxon>
        <taxon>Basidiomycota</taxon>
        <taxon>Agaricomycotina</taxon>
        <taxon>Agaricomycetes</taxon>
        <taxon>Agaricomycetidae</taxon>
        <taxon>Agaricales</taxon>
        <taxon>Agaricineae</taxon>
        <taxon>Strophariaceae</taxon>
        <taxon>Agrocybe</taxon>
    </lineage>
</organism>
<proteinExistence type="predicted"/>
<reference evidence="1 2" key="1">
    <citation type="submission" date="2019-12" db="EMBL/GenBank/DDBJ databases">
        <authorList>
            <person name="Floudas D."/>
            <person name="Bentzer J."/>
            <person name="Ahren D."/>
            <person name="Johansson T."/>
            <person name="Persson P."/>
            <person name="Tunlid A."/>
        </authorList>
    </citation>
    <scope>NUCLEOTIDE SEQUENCE [LARGE SCALE GENOMIC DNA]</scope>
    <source>
        <strain evidence="1 2">CBS 102.39</strain>
    </source>
</reference>
<sequence>MDQDLYEAPLALTKLPLFWTARKGMEATSTRGSVQHTIALFTSNILHHILQLAFEDRHTLTALLRWDPTVSDRLAGALRDVDSAFHRLSFEEEYLFILRDLESSIQQAPLIWAEVATINVRLDSLSGRISQVAPRSHSLIGYPRIRGSTETSLFHNAQHILITGGNFTIHSTQNTPDNISQTDTPPFQSVDGLGTTESYGENIFCPLRRMFVCIKHAIVWIARRVEGAVRRGCRA</sequence>